<dbReference type="InterPro" id="IPR036034">
    <property type="entry name" value="PDZ_sf"/>
</dbReference>
<sequence>MAQGAAAGPSCLPPAPPAPQDGEGDTARPGKISFRPPKRLWGEGCRAPMKTPLGSPAGPRGPGCEGEAGRVTQAPGRMCQRRWLPGVHGFAHIMQRLDQQLEKVVALQGLLRRARWPSRGSSLGTGSGCYVDRNEHGFPLKRPHRRCLLCFEEKAQLALTRSSSLGDFSWSQRKLITVEKQDNGTFGFEIQTYRLQNQNMCSLEMCTLICKIQEDSPAHHAGLQTGDVLANINGVNTEGFTHKQVVDLIRSSGNLLTIETVNGTMILKRAELEAKLQVLKQTLKKKWVEFRSLQLQEQRLLHGNTGNCPSLENMDIDESVLFGTLPGPGPALLDRNRLSSESSCLSSMTVDSEDGYQTCVSEDSSRGGFSRQTSTDDECFVPKDGDDFLKRSSSRRNRSVSTASSGSMSPLWEGNFSNMFGTLPRKNRRGSVRKQLLKFIPGLHRAVEEEESRF</sequence>
<reference evidence="11" key="2">
    <citation type="submission" date="2025-08" db="UniProtKB">
        <authorList>
            <consortium name="Ensembl"/>
        </authorList>
    </citation>
    <scope>IDENTIFICATION</scope>
</reference>
<comment type="function">
    <text evidence="6">By its binding to cytohesin-1 (CYTH1), it modifies activation of ARFs by CYTH1 and its precise function may be to sequester CYTH1 in the cytoplasm.</text>
</comment>
<dbReference type="SMART" id="SM00228">
    <property type="entry name" value="PDZ"/>
    <property type="match status" value="1"/>
</dbReference>
<evidence type="ECO:0000313" key="12">
    <source>
        <dbReference type="Proteomes" id="UP000694429"/>
    </source>
</evidence>
<evidence type="ECO:0000256" key="2">
    <source>
        <dbReference type="ARBA" id="ARBA00004496"/>
    </source>
</evidence>
<evidence type="ECO:0000256" key="1">
    <source>
        <dbReference type="ARBA" id="ARBA00004412"/>
    </source>
</evidence>
<feature type="region of interest" description="Disordered" evidence="9">
    <location>
        <begin position="356"/>
        <end position="377"/>
    </location>
</feature>
<evidence type="ECO:0000256" key="6">
    <source>
        <dbReference type="ARBA" id="ARBA00059099"/>
    </source>
</evidence>
<gene>
    <name evidence="11" type="primary">CYTIP</name>
</gene>
<dbReference type="PROSITE" id="PS50106">
    <property type="entry name" value="PDZ"/>
    <property type="match status" value="1"/>
</dbReference>
<dbReference type="GO" id="GO:0005769">
    <property type="term" value="C:early endosome"/>
    <property type="evidence" value="ECO:0007669"/>
    <property type="project" value="UniProtKB-SubCell"/>
</dbReference>
<keyword evidence="4" id="KW-0967">Endosome</keyword>
<evidence type="ECO:0000313" key="11">
    <source>
        <dbReference type="Ensembl" id="ENSCAFP00030013986.1"/>
    </source>
</evidence>
<keyword evidence="5" id="KW-0175">Coiled coil</keyword>
<dbReference type="Proteomes" id="UP000694429">
    <property type="component" value="Chromosome 36"/>
</dbReference>
<reference evidence="11" key="1">
    <citation type="submission" date="2019-03" db="EMBL/GenBank/DDBJ databases">
        <authorList>
            <person name="Warren W.C."/>
            <person name="Johnson G.S."/>
        </authorList>
    </citation>
    <scope>NUCLEOTIDE SEQUENCE [LARGE SCALE GENOMIC DNA]</scope>
    <source>
        <strain evidence="11">Basenji</strain>
    </source>
</reference>
<dbReference type="PANTHER" id="PTHR15963:SF1">
    <property type="entry name" value="CYTOHESIN-INTERACTING PROTEIN"/>
    <property type="match status" value="1"/>
</dbReference>
<name>A0A8C0MU12_CANLF</name>
<dbReference type="SUPFAM" id="SSF50156">
    <property type="entry name" value="PDZ domain-like"/>
    <property type="match status" value="1"/>
</dbReference>
<dbReference type="Pfam" id="PF00595">
    <property type="entry name" value="PDZ"/>
    <property type="match status" value="1"/>
</dbReference>
<evidence type="ECO:0000256" key="3">
    <source>
        <dbReference type="ARBA" id="ARBA00022490"/>
    </source>
</evidence>
<dbReference type="Ensembl" id="ENSCAFT00030016030.1">
    <property type="protein sequence ID" value="ENSCAFP00030013986.1"/>
    <property type="gene ID" value="ENSCAFG00030008652.1"/>
</dbReference>
<dbReference type="Gene3D" id="2.30.42.10">
    <property type="match status" value="1"/>
</dbReference>
<accession>A0A8C0MU12</accession>
<protein>
    <recommendedName>
        <fullName evidence="8">Cytohesin-interacting protein</fullName>
    </recommendedName>
</protein>
<evidence type="ECO:0000256" key="4">
    <source>
        <dbReference type="ARBA" id="ARBA00022753"/>
    </source>
</evidence>
<dbReference type="InterPro" id="IPR052122">
    <property type="entry name" value="Intracell_Traff_Signaling_Reg"/>
</dbReference>
<evidence type="ECO:0000259" key="10">
    <source>
        <dbReference type="PROSITE" id="PS50106"/>
    </source>
</evidence>
<dbReference type="FunFam" id="2.30.42.10:FF:000165">
    <property type="entry name" value="Cytohesin-interacting protein isoform X1"/>
    <property type="match status" value="1"/>
</dbReference>
<evidence type="ECO:0000256" key="7">
    <source>
        <dbReference type="ARBA" id="ARBA00062571"/>
    </source>
</evidence>
<evidence type="ECO:0000256" key="9">
    <source>
        <dbReference type="SAM" id="MobiDB-lite"/>
    </source>
</evidence>
<keyword evidence="3" id="KW-0963">Cytoplasm</keyword>
<dbReference type="InterPro" id="IPR001478">
    <property type="entry name" value="PDZ"/>
</dbReference>
<feature type="region of interest" description="Disordered" evidence="9">
    <location>
        <begin position="1"/>
        <end position="70"/>
    </location>
</feature>
<proteinExistence type="predicted"/>
<organism evidence="11 12">
    <name type="scientific">Canis lupus familiaris</name>
    <name type="common">Dog</name>
    <name type="synonym">Canis familiaris</name>
    <dbReference type="NCBI Taxonomy" id="9615"/>
    <lineage>
        <taxon>Eukaryota</taxon>
        <taxon>Metazoa</taxon>
        <taxon>Chordata</taxon>
        <taxon>Craniata</taxon>
        <taxon>Vertebrata</taxon>
        <taxon>Euteleostomi</taxon>
        <taxon>Mammalia</taxon>
        <taxon>Eutheria</taxon>
        <taxon>Laurasiatheria</taxon>
        <taxon>Carnivora</taxon>
        <taxon>Caniformia</taxon>
        <taxon>Canidae</taxon>
        <taxon>Canis</taxon>
    </lineage>
</organism>
<dbReference type="OrthoDB" id="10041077at2759"/>
<evidence type="ECO:0000256" key="8">
    <source>
        <dbReference type="ARBA" id="ARBA00069250"/>
    </source>
</evidence>
<dbReference type="CDD" id="cd06713">
    <property type="entry name" value="PDZ_tamalin_CYTIP-like"/>
    <property type="match status" value="1"/>
</dbReference>
<comment type="subunit">
    <text evidence="7">Interacts with CYTH1 and SNX27.</text>
</comment>
<feature type="compositionally biased region" description="Low complexity" evidence="9">
    <location>
        <begin position="1"/>
        <end position="10"/>
    </location>
</feature>
<dbReference type="PANTHER" id="PTHR15963">
    <property type="entry name" value="GENERAL RECEPTOR FOR PHOSPHOINOSITIDES 1-ASSOCIATED SCAFFOLD PROTEIN-RELATED"/>
    <property type="match status" value="1"/>
</dbReference>
<feature type="domain" description="PDZ" evidence="10">
    <location>
        <begin position="175"/>
        <end position="264"/>
    </location>
</feature>
<dbReference type="AlphaFoldDB" id="A0A8C0MU12"/>
<evidence type="ECO:0000256" key="5">
    <source>
        <dbReference type="ARBA" id="ARBA00023054"/>
    </source>
</evidence>
<comment type="subcellular location">
    <subcellularLocation>
        <location evidence="2">Cytoplasm</location>
    </subcellularLocation>
    <subcellularLocation>
        <location evidence="1">Early endosome</location>
    </subcellularLocation>
</comment>